<organism evidence="4 5">
    <name type="scientific">Verticillium dahliae</name>
    <name type="common">Verticillium wilt</name>
    <dbReference type="NCBI Taxonomy" id="27337"/>
    <lineage>
        <taxon>Eukaryota</taxon>
        <taxon>Fungi</taxon>
        <taxon>Dikarya</taxon>
        <taxon>Ascomycota</taxon>
        <taxon>Pezizomycotina</taxon>
        <taxon>Sordariomycetes</taxon>
        <taxon>Hypocreomycetidae</taxon>
        <taxon>Glomerellales</taxon>
        <taxon>Plectosphaerellaceae</taxon>
        <taxon>Verticillium</taxon>
    </lineage>
</organism>
<dbReference type="AlphaFoldDB" id="A0A366PB58"/>
<evidence type="ECO:0000256" key="2">
    <source>
        <dbReference type="ARBA" id="ARBA00023242"/>
    </source>
</evidence>
<dbReference type="Pfam" id="PF00172">
    <property type="entry name" value="Zn_clus"/>
    <property type="match status" value="1"/>
</dbReference>
<sequence>MSESRPRRLLRVSKACDYCHHRRIKCRASQSDPHRCQNCADFDIECESSRPLKRGKAAAANRAGCLAHAATPSPANSTTEPVLQPGRYGTLNGHPNGHPNGHLNGGAVRPLPLPPVSASLLNGAVSRDRKDASLSPAWKAFAHASSPLVRKLLAVYFETVYPIFPLFDRPNVDRRLSADEQIHNRGFFCSVMAACALASARVRDGALVSLGSHTQELLTMPPETFLSAAQDTLPGDLLHSQDFDFLRACALLAIASIQDGKIDAMRMYIGHYFTMTATWQWHDEATWPPGLSPVELEERRRLYWSTYTLDIFTSIVWDGCIHFQEAHARVAYPSGDQPEPGVPRQSQPWILGWNFTTDLYRILEHAICKLRTRSSRFNLFAAGRAPDTAETIKQINDQINVMYTHLPASFKDLRAATGHLEHDIFGFQAANIQATLALLRMALLSLEKNVDLDQKCSIASDVLGIFHQVPKAFQRAISTPLIYHIGGIGNILGSVMESPMSESSYQRVRDLLLSMADLLESLESFHHQRAGAGRRLREQVERIDAYMVSRRQMVVSQPVPHEVLPMASASTENPPIGPDGISPQFQIPDELLQNWDWSFNMYQSQFPFFGDPG</sequence>
<evidence type="ECO:0000313" key="4">
    <source>
        <dbReference type="EMBL" id="RXG41632.1"/>
    </source>
</evidence>
<reference evidence="4 5" key="1">
    <citation type="submission" date="2018-12" db="EMBL/GenBank/DDBJ databases">
        <title>Genome of Verticillium dahliae isolate Getta Getta.</title>
        <authorList>
            <person name="Gardiner D.M."/>
        </authorList>
    </citation>
    <scope>NUCLEOTIDE SEQUENCE [LARGE SCALE GENOMIC DNA]</scope>
    <source>
        <strain evidence="4 5">Getta Getta</strain>
    </source>
</reference>
<dbReference type="Proteomes" id="UP000288725">
    <property type="component" value="Chromosome 5"/>
</dbReference>
<gene>
    <name evidence="4" type="ORF">VDGE_10457</name>
</gene>
<dbReference type="SUPFAM" id="SSF57701">
    <property type="entry name" value="Zn2/Cys6 DNA-binding domain"/>
    <property type="match status" value="1"/>
</dbReference>
<dbReference type="InterPro" id="IPR050987">
    <property type="entry name" value="AtrR-like"/>
</dbReference>
<evidence type="ECO:0000256" key="3">
    <source>
        <dbReference type="SAM" id="MobiDB-lite"/>
    </source>
</evidence>
<dbReference type="EMBL" id="RSDZ01000188">
    <property type="protein sequence ID" value="RXG41632.1"/>
    <property type="molecule type" value="Genomic_DNA"/>
</dbReference>
<dbReference type="PANTHER" id="PTHR46910">
    <property type="entry name" value="TRANSCRIPTION FACTOR PDR1"/>
    <property type="match status" value="1"/>
</dbReference>
<comment type="caution">
    <text evidence="4">The sequence shown here is derived from an EMBL/GenBank/DDBJ whole genome shotgun (WGS) entry which is preliminary data.</text>
</comment>
<dbReference type="GO" id="GO:0006351">
    <property type="term" value="P:DNA-templated transcription"/>
    <property type="evidence" value="ECO:0007669"/>
    <property type="project" value="InterPro"/>
</dbReference>
<dbReference type="CDD" id="cd12148">
    <property type="entry name" value="fungal_TF_MHR"/>
    <property type="match status" value="1"/>
</dbReference>
<dbReference type="Pfam" id="PF04082">
    <property type="entry name" value="Fungal_trans"/>
    <property type="match status" value="1"/>
</dbReference>
<feature type="compositionally biased region" description="Low complexity" evidence="3">
    <location>
        <begin position="91"/>
        <end position="109"/>
    </location>
</feature>
<evidence type="ECO:0000313" key="5">
    <source>
        <dbReference type="Proteomes" id="UP000288725"/>
    </source>
</evidence>
<feature type="region of interest" description="Disordered" evidence="3">
    <location>
        <begin position="69"/>
        <end position="109"/>
    </location>
</feature>
<dbReference type="GO" id="GO:0008270">
    <property type="term" value="F:zinc ion binding"/>
    <property type="evidence" value="ECO:0007669"/>
    <property type="project" value="InterPro"/>
</dbReference>
<accession>A0A366PB58</accession>
<dbReference type="Gene3D" id="4.10.240.10">
    <property type="entry name" value="Zn(2)-C6 fungal-type DNA-binding domain"/>
    <property type="match status" value="1"/>
</dbReference>
<dbReference type="PROSITE" id="PS00463">
    <property type="entry name" value="ZN2_CY6_FUNGAL_1"/>
    <property type="match status" value="1"/>
</dbReference>
<dbReference type="InterPro" id="IPR007219">
    <property type="entry name" value="XnlR_reg_dom"/>
</dbReference>
<name>A0A366PB58_VERDA</name>
<dbReference type="GO" id="GO:0000981">
    <property type="term" value="F:DNA-binding transcription factor activity, RNA polymerase II-specific"/>
    <property type="evidence" value="ECO:0007669"/>
    <property type="project" value="InterPro"/>
</dbReference>
<dbReference type="PANTHER" id="PTHR46910:SF18">
    <property type="entry name" value="ZN(II)2CYS6 TRANSCRIPTION FACTOR (EUROFUNG)"/>
    <property type="match status" value="1"/>
</dbReference>
<dbReference type="GO" id="GO:0003677">
    <property type="term" value="F:DNA binding"/>
    <property type="evidence" value="ECO:0007669"/>
    <property type="project" value="InterPro"/>
</dbReference>
<evidence type="ECO:0000256" key="1">
    <source>
        <dbReference type="ARBA" id="ARBA00022723"/>
    </source>
</evidence>
<dbReference type="InterPro" id="IPR036864">
    <property type="entry name" value="Zn2-C6_fun-type_DNA-bd_sf"/>
</dbReference>
<keyword evidence="2" id="KW-0539">Nucleus</keyword>
<dbReference type="InterPro" id="IPR001138">
    <property type="entry name" value="Zn2Cys6_DnaBD"/>
</dbReference>
<dbReference type="SMART" id="SM00066">
    <property type="entry name" value="GAL4"/>
    <property type="match status" value="1"/>
</dbReference>
<dbReference type="PROSITE" id="PS50048">
    <property type="entry name" value="ZN2_CY6_FUNGAL_2"/>
    <property type="match status" value="1"/>
</dbReference>
<dbReference type="CDD" id="cd00067">
    <property type="entry name" value="GAL4"/>
    <property type="match status" value="1"/>
</dbReference>
<protein>
    <submittedName>
        <fullName evidence="4">Uncharacterized protein</fullName>
    </submittedName>
</protein>
<keyword evidence="1" id="KW-0479">Metal-binding</keyword>
<proteinExistence type="predicted"/>